<dbReference type="AlphaFoldDB" id="A0AA96WJ33"/>
<evidence type="ECO:0000313" key="2">
    <source>
        <dbReference type="EMBL" id="WNZ25610.1"/>
    </source>
</evidence>
<evidence type="ECO:0000256" key="1">
    <source>
        <dbReference type="SAM" id="MobiDB-lite"/>
    </source>
</evidence>
<feature type="compositionally biased region" description="Polar residues" evidence="1">
    <location>
        <begin position="65"/>
        <end position="76"/>
    </location>
</feature>
<dbReference type="EMBL" id="CP053586">
    <property type="protein sequence ID" value="WNZ25610.1"/>
    <property type="molecule type" value="Genomic_DNA"/>
</dbReference>
<proteinExistence type="predicted"/>
<reference evidence="2" key="1">
    <citation type="submission" date="2020-05" db="EMBL/GenBank/DDBJ databases">
        <authorList>
            <person name="Zhu T."/>
            <person name="Keshari N."/>
            <person name="Lu X."/>
        </authorList>
    </citation>
    <scope>NUCLEOTIDE SEQUENCE</scope>
    <source>
        <strain evidence="2">NK1-12</strain>
    </source>
</reference>
<accession>A0AA96WJ33</accession>
<gene>
    <name evidence="2" type="ORF">HJG54_24075</name>
</gene>
<protein>
    <submittedName>
        <fullName evidence="2">Uncharacterized protein</fullName>
    </submittedName>
</protein>
<feature type="region of interest" description="Disordered" evidence="1">
    <location>
        <begin position="57"/>
        <end position="78"/>
    </location>
</feature>
<name>A0AA96WJ33_9CYAN</name>
<organism evidence="2">
    <name type="scientific">Leptolyngbya sp. NK1-12</name>
    <dbReference type="NCBI Taxonomy" id="2547451"/>
    <lineage>
        <taxon>Bacteria</taxon>
        <taxon>Bacillati</taxon>
        <taxon>Cyanobacteriota</taxon>
        <taxon>Cyanophyceae</taxon>
        <taxon>Leptolyngbyales</taxon>
        <taxon>Leptolyngbyaceae</taxon>
        <taxon>Leptolyngbya group</taxon>
        <taxon>Leptolyngbya</taxon>
    </lineage>
</organism>
<dbReference type="RefSeq" id="WP_316431765.1">
    <property type="nucleotide sequence ID" value="NZ_CP053586.1"/>
</dbReference>
<sequence length="211" mass="22308">MLQNRMSMKNIVVAGTIAGSTLASLAALIALPKAVASPLNPCPGIYYEEPFNSTRISPQGCPPNAATQGLTPSEAQTPAALPNRTIPLEAGPTPLQPPLPENRAEPVATVALSNNSFDVRLTNRTNALVTFEVVGQTQRRYLEGGQEVILQGISAPATITFVRQDDGFVEVVPISTSEPGLLAVQLDEDASPLDANQGVLRIQQDGQVFLN</sequence>